<feature type="transmembrane region" description="Helical" evidence="5">
    <location>
        <begin position="117"/>
        <end position="139"/>
    </location>
</feature>
<dbReference type="Pfam" id="PF02656">
    <property type="entry name" value="DUF202"/>
    <property type="match status" value="1"/>
</dbReference>
<feature type="domain" description="DUF202" evidence="6">
    <location>
        <begin position="25"/>
        <end position="94"/>
    </location>
</feature>
<keyword evidence="3 5" id="KW-1133">Transmembrane helix</keyword>
<evidence type="ECO:0000256" key="2">
    <source>
        <dbReference type="ARBA" id="ARBA00022692"/>
    </source>
</evidence>
<evidence type="ECO:0000256" key="5">
    <source>
        <dbReference type="SAM" id="Phobius"/>
    </source>
</evidence>
<keyword evidence="2 5" id="KW-0812">Transmembrane</keyword>
<sequence length="149" mass="16429">MTDPDLKFDVNTELAARRTGMAFQRTRLAEDRTLMAVIRTSLSLIGFGFTIFQFFQSLRERDVIARAAAPRNFGVALVGLGVLMLILGIVYHIRFMLGLRRLRQSMSEEGLIHGGTVFPVSLTLITALLLLAIGLAAIVSMEFQIGPFG</sequence>
<comment type="subcellular location">
    <subcellularLocation>
        <location evidence="1">Endomembrane system</location>
        <topology evidence="1">Multi-pass membrane protein</topology>
    </subcellularLocation>
</comment>
<dbReference type="AlphaFoldDB" id="A0AA48LWZ0"/>
<name>A0AA48LWZ0_9ZZZZ</name>
<evidence type="ECO:0000256" key="1">
    <source>
        <dbReference type="ARBA" id="ARBA00004127"/>
    </source>
</evidence>
<protein>
    <recommendedName>
        <fullName evidence="6">DUF202 domain-containing protein</fullName>
    </recommendedName>
</protein>
<evidence type="ECO:0000313" key="7">
    <source>
        <dbReference type="EMBL" id="CAJ0850025.1"/>
    </source>
</evidence>
<evidence type="ECO:0000259" key="6">
    <source>
        <dbReference type="Pfam" id="PF02656"/>
    </source>
</evidence>
<proteinExistence type="predicted"/>
<feature type="transmembrane region" description="Helical" evidence="5">
    <location>
        <begin position="34"/>
        <end position="55"/>
    </location>
</feature>
<evidence type="ECO:0000256" key="4">
    <source>
        <dbReference type="ARBA" id="ARBA00023136"/>
    </source>
</evidence>
<accession>A0AA48LWZ0</accession>
<gene>
    <name evidence="7" type="ORF">AMST5_00210</name>
</gene>
<evidence type="ECO:0000256" key="3">
    <source>
        <dbReference type="ARBA" id="ARBA00022989"/>
    </source>
</evidence>
<dbReference type="EMBL" id="OY288114">
    <property type="protein sequence ID" value="CAJ0850025.1"/>
    <property type="molecule type" value="Genomic_DNA"/>
</dbReference>
<reference evidence="7" key="1">
    <citation type="submission" date="2023-07" db="EMBL/GenBank/DDBJ databases">
        <authorList>
            <person name="Pelsma A.J. K."/>
        </authorList>
    </citation>
    <scope>NUCLEOTIDE SEQUENCE</scope>
</reference>
<feature type="transmembrane region" description="Helical" evidence="5">
    <location>
        <begin position="75"/>
        <end position="97"/>
    </location>
</feature>
<organism evidence="7">
    <name type="scientific">freshwater sediment metagenome</name>
    <dbReference type="NCBI Taxonomy" id="556182"/>
    <lineage>
        <taxon>unclassified sequences</taxon>
        <taxon>metagenomes</taxon>
        <taxon>ecological metagenomes</taxon>
    </lineage>
</organism>
<dbReference type="GO" id="GO:0012505">
    <property type="term" value="C:endomembrane system"/>
    <property type="evidence" value="ECO:0007669"/>
    <property type="project" value="UniProtKB-SubCell"/>
</dbReference>
<dbReference type="InterPro" id="IPR003807">
    <property type="entry name" value="DUF202"/>
</dbReference>
<keyword evidence="4 5" id="KW-0472">Membrane</keyword>